<dbReference type="EMBL" id="JAHRIM010041890">
    <property type="protein sequence ID" value="MEQ2267354.1"/>
    <property type="molecule type" value="Genomic_DNA"/>
</dbReference>
<comment type="caution">
    <text evidence="2">The sequence shown here is derived from an EMBL/GenBank/DDBJ whole genome shotgun (WGS) entry which is preliminary data.</text>
</comment>
<organism evidence="2 3">
    <name type="scientific">Xenotaenia resolanae</name>
    <dbReference type="NCBI Taxonomy" id="208358"/>
    <lineage>
        <taxon>Eukaryota</taxon>
        <taxon>Metazoa</taxon>
        <taxon>Chordata</taxon>
        <taxon>Craniata</taxon>
        <taxon>Vertebrata</taxon>
        <taxon>Euteleostomi</taxon>
        <taxon>Actinopterygii</taxon>
        <taxon>Neopterygii</taxon>
        <taxon>Teleostei</taxon>
        <taxon>Neoteleostei</taxon>
        <taxon>Acanthomorphata</taxon>
        <taxon>Ovalentaria</taxon>
        <taxon>Atherinomorphae</taxon>
        <taxon>Cyprinodontiformes</taxon>
        <taxon>Goodeidae</taxon>
        <taxon>Xenotaenia</taxon>
    </lineage>
</organism>
<evidence type="ECO:0000256" key="1">
    <source>
        <dbReference type="SAM" id="MobiDB-lite"/>
    </source>
</evidence>
<evidence type="ECO:0000313" key="3">
    <source>
        <dbReference type="Proteomes" id="UP001444071"/>
    </source>
</evidence>
<accession>A0ABV0WDY2</accession>
<protein>
    <submittedName>
        <fullName evidence="2">Uncharacterized protein</fullName>
    </submittedName>
</protein>
<name>A0ABV0WDY2_9TELE</name>
<evidence type="ECO:0000313" key="2">
    <source>
        <dbReference type="EMBL" id="MEQ2267354.1"/>
    </source>
</evidence>
<sequence>MVTGGTAEIHSSGESLDRTSTGQICPLCKADKRRPSGGPLKFTTSFLGGAANVWKRDLIQHDCVSVTGCLEIKFDASALVNGLLCVETTVVHPLDLGAFVP</sequence>
<keyword evidence="3" id="KW-1185">Reference proteome</keyword>
<feature type="compositionally biased region" description="Polar residues" evidence="1">
    <location>
        <begin position="12"/>
        <end position="21"/>
    </location>
</feature>
<feature type="region of interest" description="Disordered" evidence="1">
    <location>
        <begin position="1"/>
        <end position="21"/>
    </location>
</feature>
<reference evidence="2 3" key="1">
    <citation type="submission" date="2021-06" db="EMBL/GenBank/DDBJ databases">
        <authorList>
            <person name="Palmer J.M."/>
        </authorList>
    </citation>
    <scope>NUCLEOTIDE SEQUENCE [LARGE SCALE GENOMIC DNA]</scope>
    <source>
        <strain evidence="2 3">XR_2019</strain>
        <tissue evidence="2">Muscle</tissue>
    </source>
</reference>
<gene>
    <name evidence="2" type="ORF">XENORESO_004828</name>
</gene>
<dbReference type="Proteomes" id="UP001444071">
    <property type="component" value="Unassembled WGS sequence"/>
</dbReference>
<proteinExistence type="predicted"/>